<dbReference type="InterPro" id="IPR002177">
    <property type="entry name" value="DPS_DNA-bd"/>
</dbReference>
<dbReference type="InterPro" id="IPR008331">
    <property type="entry name" value="Ferritin_DPS_dom"/>
</dbReference>
<evidence type="ECO:0000313" key="5">
    <source>
        <dbReference type="Proteomes" id="UP000597886"/>
    </source>
</evidence>
<dbReference type="CDD" id="cd01043">
    <property type="entry name" value="DPS"/>
    <property type="match status" value="1"/>
</dbReference>
<evidence type="ECO:0000256" key="2">
    <source>
        <dbReference type="RuleBase" id="RU003875"/>
    </source>
</evidence>
<proteinExistence type="inferred from homology"/>
<dbReference type="PIRSF" id="PIRSF005900">
    <property type="entry name" value="Dps"/>
    <property type="match status" value="1"/>
</dbReference>
<sequence>MTDALNVIPNENPVATGVRDTAALAKALSNVLADTYRLTFKTHAYHWNVEGPLFYSIHKLTEEQYENMFDAADEVAERIRSLGHLAPSQMSEIMELSVIKDLEGEISAAGMIEDLAADHERVAHRLHALTEMAGDRKDVVTEDLATERSAFHEQAAWMLRAIAKSS</sequence>
<dbReference type="SUPFAM" id="SSF47240">
    <property type="entry name" value="Ferritin-like"/>
    <property type="match status" value="1"/>
</dbReference>
<accession>A0AA90Z521</accession>
<comment type="similarity">
    <text evidence="1 2">Belongs to the Dps family.</text>
</comment>
<dbReference type="Pfam" id="PF00210">
    <property type="entry name" value="Ferritin"/>
    <property type="match status" value="1"/>
</dbReference>
<dbReference type="Gene3D" id="1.20.1260.10">
    <property type="match status" value="1"/>
</dbReference>
<dbReference type="InterPro" id="IPR009078">
    <property type="entry name" value="Ferritin-like_SF"/>
</dbReference>
<name>A0AA90Z521_9RHOB</name>
<dbReference type="Proteomes" id="UP000597886">
    <property type="component" value="Unassembled WGS sequence"/>
</dbReference>
<protein>
    <submittedName>
        <fullName evidence="4">DNA starvation/stationary phase protection protein</fullName>
    </submittedName>
</protein>
<dbReference type="RefSeq" id="WP_171331894.1">
    <property type="nucleotide sequence ID" value="NZ_WVRA01000014.1"/>
</dbReference>
<dbReference type="PANTHER" id="PTHR42932:SF3">
    <property type="entry name" value="DNA PROTECTION DURING STARVATION PROTEIN"/>
    <property type="match status" value="1"/>
</dbReference>
<evidence type="ECO:0000313" key="4">
    <source>
        <dbReference type="EMBL" id="NOE20809.1"/>
    </source>
</evidence>
<dbReference type="AlphaFoldDB" id="A0AA90Z521"/>
<evidence type="ECO:0000259" key="3">
    <source>
        <dbReference type="Pfam" id="PF00210"/>
    </source>
</evidence>
<organism evidence="4 5">
    <name type="scientific">Ruegeria atlantica</name>
    <dbReference type="NCBI Taxonomy" id="81569"/>
    <lineage>
        <taxon>Bacteria</taxon>
        <taxon>Pseudomonadati</taxon>
        <taxon>Pseudomonadota</taxon>
        <taxon>Alphaproteobacteria</taxon>
        <taxon>Rhodobacterales</taxon>
        <taxon>Roseobacteraceae</taxon>
        <taxon>Ruegeria</taxon>
    </lineage>
</organism>
<dbReference type="PRINTS" id="PR01346">
    <property type="entry name" value="HELNAPAPROT"/>
</dbReference>
<reference evidence="4" key="1">
    <citation type="submission" date="2019-12" db="EMBL/GenBank/DDBJ databases">
        <title>Ruegeria JWLKs population differentiation of coral mucus and skeleton niches.</title>
        <authorList>
            <person name="Luo D."/>
        </authorList>
    </citation>
    <scope>NUCLEOTIDE SEQUENCE</scope>
    <source>
        <strain evidence="4">HKCCD6181</strain>
    </source>
</reference>
<feature type="domain" description="Ferritin/DPS" evidence="3">
    <location>
        <begin position="26"/>
        <end position="163"/>
    </location>
</feature>
<gene>
    <name evidence="4" type="ORF">GS634_21980</name>
</gene>
<dbReference type="EMBL" id="WVRA01000014">
    <property type="protein sequence ID" value="NOE20809.1"/>
    <property type="molecule type" value="Genomic_DNA"/>
</dbReference>
<dbReference type="PANTHER" id="PTHR42932">
    <property type="entry name" value="GENERAL STRESS PROTEIN 20U"/>
    <property type="match status" value="1"/>
</dbReference>
<dbReference type="InterPro" id="IPR012347">
    <property type="entry name" value="Ferritin-like"/>
</dbReference>
<comment type="caution">
    <text evidence="4">The sequence shown here is derived from an EMBL/GenBank/DDBJ whole genome shotgun (WGS) entry which is preliminary data.</text>
</comment>
<dbReference type="GO" id="GO:0008199">
    <property type="term" value="F:ferric iron binding"/>
    <property type="evidence" value="ECO:0007669"/>
    <property type="project" value="InterPro"/>
</dbReference>
<evidence type="ECO:0000256" key="1">
    <source>
        <dbReference type="ARBA" id="ARBA00009497"/>
    </source>
</evidence>